<comment type="caution">
    <text evidence="9">The sequence shown here is derived from an EMBL/GenBank/DDBJ whole genome shotgun (WGS) entry which is preliminary data.</text>
</comment>
<feature type="transmembrane region" description="Helical" evidence="8">
    <location>
        <begin position="860"/>
        <end position="883"/>
    </location>
</feature>
<dbReference type="InterPro" id="IPR002549">
    <property type="entry name" value="AI-2E-like"/>
</dbReference>
<protein>
    <submittedName>
        <fullName evidence="9">Transmembrane 245-like</fullName>
    </submittedName>
</protein>
<dbReference type="AlphaFoldDB" id="A0A2P6TSC2"/>
<evidence type="ECO:0000256" key="5">
    <source>
        <dbReference type="ARBA" id="ARBA00023136"/>
    </source>
</evidence>
<accession>A0A2P6TSC2</accession>
<gene>
    <name evidence="9" type="ORF">C2E21_4127</name>
</gene>
<dbReference type="EMBL" id="LHPG02000007">
    <property type="protein sequence ID" value="PRW56959.1"/>
    <property type="molecule type" value="Genomic_DNA"/>
</dbReference>
<keyword evidence="10" id="KW-1185">Reference proteome</keyword>
<evidence type="ECO:0000256" key="6">
    <source>
        <dbReference type="SAM" id="Coils"/>
    </source>
</evidence>
<evidence type="ECO:0000313" key="9">
    <source>
        <dbReference type="EMBL" id="PRW56959.1"/>
    </source>
</evidence>
<dbReference type="Proteomes" id="UP000239899">
    <property type="component" value="Unassembled WGS sequence"/>
</dbReference>
<feature type="compositionally biased region" description="Low complexity" evidence="7">
    <location>
        <begin position="995"/>
        <end position="1014"/>
    </location>
</feature>
<feature type="region of interest" description="Disordered" evidence="7">
    <location>
        <begin position="272"/>
        <end position="302"/>
    </location>
</feature>
<evidence type="ECO:0000256" key="2">
    <source>
        <dbReference type="ARBA" id="ARBA00009773"/>
    </source>
</evidence>
<keyword evidence="4 8" id="KW-1133">Transmembrane helix</keyword>
<reference evidence="9 10" key="1">
    <citation type="journal article" date="2018" name="Plant J.">
        <title>Genome sequences of Chlorella sorokiniana UTEX 1602 and Micractinium conductrix SAG 241.80: implications to maltose excretion by a green alga.</title>
        <authorList>
            <person name="Arriola M.B."/>
            <person name="Velmurugan N."/>
            <person name="Zhang Y."/>
            <person name="Plunkett M.H."/>
            <person name="Hondzo H."/>
            <person name="Barney B.M."/>
        </authorList>
    </citation>
    <scope>NUCLEOTIDE SEQUENCE [LARGE SCALE GENOMIC DNA]</scope>
    <source>
        <strain evidence="10">UTEX 1602</strain>
    </source>
</reference>
<name>A0A2P6TSC2_CHLSO</name>
<evidence type="ECO:0000256" key="7">
    <source>
        <dbReference type="SAM" id="MobiDB-lite"/>
    </source>
</evidence>
<evidence type="ECO:0000256" key="3">
    <source>
        <dbReference type="ARBA" id="ARBA00022692"/>
    </source>
</evidence>
<keyword evidence="6" id="KW-0175">Coiled coil</keyword>
<feature type="transmembrane region" description="Helical" evidence="8">
    <location>
        <begin position="830"/>
        <end position="853"/>
    </location>
</feature>
<feature type="transmembrane region" description="Helical" evidence="8">
    <location>
        <begin position="889"/>
        <end position="912"/>
    </location>
</feature>
<dbReference type="GO" id="GO:0016020">
    <property type="term" value="C:membrane"/>
    <property type="evidence" value="ECO:0007669"/>
    <property type="project" value="UniProtKB-SubCell"/>
</dbReference>
<feature type="transmembrane region" description="Helical" evidence="8">
    <location>
        <begin position="375"/>
        <end position="396"/>
    </location>
</feature>
<keyword evidence="3 8" id="KW-0812">Transmembrane</keyword>
<evidence type="ECO:0000256" key="1">
    <source>
        <dbReference type="ARBA" id="ARBA00004141"/>
    </source>
</evidence>
<feature type="compositionally biased region" description="Acidic residues" evidence="7">
    <location>
        <begin position="1097"/>
        <end position="1107"/>
    </location>
</feature>
<evidence type="ECO:0000256" key="8">
    <source>
        <dbReference type="SAM" id="Phobius"/>
    </source>
</evidence>
<comment type="subcellular location">
    <subcellularLocation>
        <location evidence="1">Membrane</location>
        <topology evidence="1">Multi-pass membrane protein</topology>
    </subcellularLocation>
</comment>
<keyword evidence="5 8" id="KW-0472">Membrane</keyword>
<feature type="transmembrane region" description="Helical" evidence="8">
    <location>
        <begin position="92"/>
        <end position="111"/>
    </location>
</feature>
<dbReference type="PANTHER" id="PTHR21716:SF4">
    <property type="entry name" value="TRANSMEMBRANE PROTEIN 245"/>
    <property type="match status" value="1"/>
</dbReference>
<evidence type="ECO:0000313" key="10">
    <source>
        <dbReference type="Proteomes" id="UP000239899"/>
    </source>
</evidence>
<proteinExistence type="inferred from homology"/>
<feature type="transmembrane region" description="Helical" evidence="8">
    <location>
        <begin position="240"/>
        <end position="260"/>
    </location>
</feature>
<organism evidence="9 10">
    <name type="scientific">Chlorella sorokiniana</name>
    <name type="common">Freshwater green alga</name>
    <dbReference type="NCBI Taxonomy" id="3076"/>
    <lineage>
        <taxon>Eukaryota</taxon>
        <taxon>Viridiplantae</taxon>
        <taxon>Chlorophyta</taxon>
        <taxon>core chlorophytes</taxon>
        <taxon>Trebouxiophyceae</taxon>
        <taxon>Chlorellales</taxon>
        <taxon>Chlorellaceae</taxon>
        <taxon>Chlorella clade</taxon>
        <taxon>Chlorella</taxon>
    </lineage>
</organism>
<feature type="compositionally biased region" description="Low complexity" evidence="7">
    <location>
        <begin position="1108"/>
        <end position="1118"/>
    </location>
</feature>
<feature type="compositionally biased region" description="Basic residues" evidence="7">
    <location>
        <begin position="188"/>
        <end position="202"/>
    </location>
</feature>
<feature type="transmembrane region" description="Helical" evidence="8">
    <location>
        <begin position="29"/>
        <end position="50"/>
    </location>
</feature>
<dbReference type="PANTHER" id="PTHR21716">
    <property type="entry name" value="TRANSMEMBRANE PROTEIN"/>
    <property type="match status" value="1"/>
</dbReference>
<evidence type="ECO:0000256" key="4">
    <source>
        <dbReference type="ARBA" id="ARBA00022989"/>
    </source>
</evidence>
<feature type="region of interest" description="Disordered" evidence="7">
    <location>
        <begin position="188"/>
        <end position="208"/>
    </location>
</feature>
<feature type="coiled-coil region" evidence="6">
    <location>
        <begin position="519"/>
        <end position="571"/>
    </location>
</feature>
<feature type="compositionally biased region" description="Polar residues" evidence="7">
    <location>
        <begin position="272"/>
        <end position="284"/>
    </location>
</feature>
<sequence>MEASAATPGWGGSSPLRSAGSLAPSYSQLALYLAANALTIVIGLLIWNLNTVLADFRDSMLYALLCSVALRPAKDALVQQLDRSLADSRRSIGGALLALAALPLTALWDAYDEGRTVLAKWRQAVAEELTRRQAQLKHRGEQAAGVLATPVSPRTPRSAAASAAASAPQTAVPSLAVYGHAAVRVLKSRRTSKKRRKQRQLKQRGGAPEGSSVLFRWLFRTCAAWLVWEWVRDSWSATVQLVLLIFTALVVLGLVPLLLLTTNRLSSAMFSPVKTPTASAPRNTAESHKRRSGLQSLSPPKRPCFSPFTDRRQGAAAAAAAASEADAAAAGAQGGASAWWEQCSVAWQTVRAAAGGVFGGLEAGLRSTLRGNLHALVALLLILGLFVGTTGLAAFLSVRVAQEGRATVMAVRDVFPAAWAGMAASTPLLADAVAAAGGGGGGGGGNTTSGGGGGTLPGAVVLPPWVASYQKEALQLVQQALPAVASWGESHFQGFVERQNLTSALGDIRLLYETLQGPRQCAQREREKLLVALARAEVALQAASDAKAAARQELTAQRARLHEAVVRLEAARTAAEPARPAPAAHCAATGVLSESAAANCEPEQEGDEEAAVPQSEQVLALEAAVVDADAAVREAKAAHKAAALAFDGAEREQRAAQSRLALCSAERHAEHHGSLLPGLAGEVGARLQRAYLKLWRRQFREGVMEMRAAASLVMAAVRGVAQRSTGAVGDLGSLHRLAQAAADPLIAVGRVAGRLFAGSVGSTTAAALMGGLGVLRLGMGVVKFGMQLMLFLALLYYLLAAQSDPLLAAVGVLPLSEAGRHRTAVALNRALGGVLISSVKLIAFHGCFSWITFRAMALPLTYTASVASAACALLPFVPTYAVALPGCVVLLAQGRLLAALAFFALHFMGYYIGDTAILEDIPGGHPYMLSLGILGGIYAFENPLQGCLLGPILLSLLSVFYNLHSEFMGGGERAPDGRPQHRLWSLTPNGSTIKQPAAAGTPTAGHAQQAQQQAGNGPLSPERSVSLRINVPSRRGQPPAGPISGRGGHDSQVTARDLQQQQQQQRSSPSVSFTLGGRHGSVHPMPQHALGSPPTSDGEEGEQEEAADSNSAANSFSFLMGGAGKLHDD</sequence>
<feature type="region of interest" description="Disordered" evidence="7">
    <location>
        <begin position="971"/>
        <end position="1129"/>
    </location>
</feature>
<comment type="similarity">
    <text evidence="2">Belongs to the autoinducer-2 exporter (AI-2E) (TC 2.A.86) family.</text>
</comment>
<dbReference type="OrthoDB" id="512855at2759"/>